<accession>A0A510JH46</accession>
<protein>
    <submittedName>
        <fullName evidence="1">DNA polymerase beta domain-containing protein</fullName>
    </submittedName>
</protein>
<dbReference type="AlphaFoldDB" id="A0A510JH46"/>
<dbReference type="KEGG" id="lhf:JCM16775_1338"/>
<proteinExistence type="predicted"/>
<organism evidence="1 2">
    <name type="scientific">Leptotrichia hofstadii</name>
    <dbReference type="NCBI Taxonomy" id="157688"/>
    <lineage>
        <taxon>Bacteria</taxon>
        <taxon>Fusobacteriati</taxon>
        <taxon>Fusobacteriota</taxon>
        <taxon>Fusobacteriia</taxon>
        <taxon>Fusobacteriales</taxon>
        <taxon>Leptotrichiaceae</taxon>
        <taxon>Leptotrichia</taxon>
    </lineage>
</organism>
<dbReference type="EMBL" id="AP019823">
    <property type="protein sequence ID" value="BBM38629.1"/>
    <property type="molecule type" value="Genomic_DNA"/>
</dbReference>
<evidence type="ECO:0000313" key="2">
    <source>
        <dbReference type="Proteomes" id="UP000321892"/>
    </source>
</evidence>
<reference evidence="1 2" key="1">
    <citation type="submission" date="2019-07" db="EMBL/GenBank/DDBJ databases">
        <title>Complete Genome Sequence of Leptotrichia hofstadii Strain JCM16775.</title>
        <authorList>
            <person name="Watanabe S."/>
            <person name="Cui L."/>
        </authorList>
    </citation>
    <scope>NUCLEOTIDE SEQUENCE [LARGE SCALE GENOMIC DNA]</scope>
    <source>
        <strain evidence="1 2">JCM16775</strain>
    </source>
</reference>
<gene>
    <name evidence="1" type="ORF">JCM16775_1338</name>
</gene>
<dbReference type="Proteomes" id="UP000321892">
    <property type="component" value="Chromosome"/>
</dbReference>
<sequence>MYQNFCSLHKKLEEIFQKKVDLVDESMFEYKFKNPKVQKYKDDIKEEILGSVIYV</sequence>
<evidence type="ECO:0000313" key="1">
    <source>
        <dbReference type="EMBL" id="BBM38629.1"/>
    </source>
</evidence>
<name>A0A510JH46_9FUSO</name>
<keyword evidence="2" id="KW-1185">Reference proteome</keyword>